<dbReference type="RefSeq" id="WP_148605580.1">
    <property type="nucleotide sequence ID" value="NZ_BSUV01000001.1"/>
</dbReference>
<dbReference type="Proteomes" id="UP000442244">
    <property type="component" value="Unassembled WGS sequence"/>
</dbReference>
<name>A0A6P2CTS5_9LACO</name>
<dbReference type="SMART" id="SM00014">
    <property type="entry name" value="acidPPc"/>
    <property type="match status" value="1"/>
</dbReference>
<dbReference type="AlphaFoldDB" id="A0A6P2CTS5"/>
<dbReference type="InterPro" id="IPR000326">
    <property type="entry name" value="PAP2/HPO"/>
</dbReference>
<evidence type="ECO:0000313" key="4">
    <source>
        <dbReference type="Proteomes" id="UP000442244"/>
    </source>
</evidence>
<proteinExistence type="predicted"/>
<feature type="transmembrane region" description="Helical" evidence="1">
    <location>
        <begin position="54"/>
        <end position="81"/>
    </location>
</feature>
<feature type="domain" description="Phosphatidic acid phosphatase type 2/haloperoxidase" evidence="2">
    <location>
        <begin position="84"/>
        <end position="199"/>
    </location>
</feature>
<dbReference type="EMBL" id="SDGY01000001">
    <property type="protein sequence ID" value="TYC47647.1"/>
    <property type="molecule type" value="Genomic_DNA"/>
</dbReference>
<dbReference type="Gene3D" id="1.20.144.10">
    <property type="entry name" value="Phosphatidic acid phosphatase type 2/haloperoxidase"/>
    <property type="match status" value="1"/>
</dbReference>
<gene>
    <name evidence="3" type="ORF">ESZ47_05810</name>
</gene>
<feature type="transmembrane region" description="Helical" evidence="1">
    <location>
        <begin position="88"/>
        <end position="109"/>
    </location>
</feature>
<accession>A0A6P2CTS5</accession>
<feature type="transmembrane region" description="Helical" evidence="1">
    <location>
        <begin position="156"/>
        <end position="176"/>
    </location>
</feature>
<feature type="transmembrane region" description="Helical" evidence="1">
    <location>
        <begin position="129"/>
        <end position="149"/>
    </location>
</feature>
<evidence type="ECO:0000256" key="1">
    <source>
        <dbReference type="SAM" id="Phobius"/>
    </source>
</evidence>
<keyword evidence="1" id="KW-0812">Transmembrane</keyword>
<keyword evidence="1" id="KW-0472">Membrane</keyword>
<comment type="caution">
    <text evidence="3">The sequence shown here is derived from an EMBL/GenBank/DDBJ whole genome shotgun (WGS) entry which is preliminary data.</text>
</comment>
<dbReference type="OrthoDB" id="9789113at2"/>
<organism evidence="3 4">
    <name type="scientific">Leuconostoc litchii</name>
    <dbReference type="NCBI Taxonomy" id="1981069"/>
    <lineage>
        <taxon>Bacteria</taxon>
        <taxon>Bacillati</taxon>
        <taxon>Bacillota</taxon>
        <taxon>Bacilli</taxon>
        <taxon>Lactobacillales</taxon>
        <taxon>Lactobacillaceae</taxon>
        <taxon>Leuconostoc</taxon>
    </lineage>
</organism>
<evidence type="ECO:0000259" key="2">
    <source>
        <dbReference type="SMART" id="SM00014"/>
    </source>
</evidence>
<feature type="transmembrane region" description="Helical" evidence="1">
    <location>
        <begin position="188"/>
        <end position="210"/>
    </location>
</feature>
<dbReference type="SUPFAM" id="SSF48317">
    <property type="entry name" value="Acid phosphatase/Vanadium-dependent haloperoxidase"/>
    <property type="match status" value="1"/>
</dbReference>
<dbReference type="CDD" id="cd03392">
    <property type="entry name" value="PAP2_like_2"/>
    <property type="match status" value="1"/>
</dbReference>
<dbReference type="InterPro" id="IPR036938">
    <property type="entry name" value="PAP2/HPO_sf"/>
</dbReference>
<evidence type="ECO:0000313" key="3">
    <source>
        <dbReference type="EMBL" id="TYC47647.1"/>
    </source>
</evidence>
<reference evidence="3 4" key="1">
    <citation type="submission" date="2019-01" db="EMBL/GenBank/DDBJ databases">
        <title>Leuconostoc litchii sp. nov., a novel lactic acid bacterium isolated from lychee.</title>
        <authorList>
            <person name="Wang L.-T."/>
        </authorList>
    </citation>
    <scope>NUCLEOTIDE SEQUENCE [LARGE SCALE GENOMIC DNA]</scope>
    <source>
        <strain evidence="3 4">MB7</strain>
    </source>
</reference>
<feature type="transmembrane region" description="Helical" evidence="1">
    <location>
        <begin position="12"/>
        <end position="34"/>
    </location>
</feature>
<keyword evidence="1" id="KW-1133">Transmembrane helix</keyword>
<protein>
    <submittedName>
        <fullName evidence="3">Phosphatase PAP2 family protein</fullName>
    </submittedName>
</protein>
<keyword evidence="4" id="KW-1185">Reference proteome</keyword>
<dbReference type="Pfam" id="PF01569">
    <property type="entry name" value="PAP2"/>
    <property type="match status" value="1"/>
</dbReference>
<sequence length="220" mass="24676">MIISVKNKQLRHAIIYFIAVIILALSLKINFLIPSLDNAIHSFTTGIQNNLNDAIMTVFSFLGSPIVDIIYILILTGVLILANLRIPAIWSISTIILGYILNSFIRLIVARTRPVGHLLSDQGSSFPSSHVFGIFSVIFILFLVVIPNIESYQKRILISWGIILVGVMNIMSRMYFNANYFTDTVAAILLAYSWVILAGKLYPILAKYLISLPFFSHDEI</sequence>